<protein>
    <recommendedName>
        <fullName evidence="1">PIN domain-containing protein</fullName>
    </recommendedName>
</protein>
<evidence type="ECO:0000313" key="2">
    <source>
        <dbReference type="EMBL" id="AKE63742.1"/>
    </source>
</evidence>
<dbReference type="InterPro" id="IPR029060">
    <property type="entry name" value="PIN-like_dom_sf"/>
</dbReference>
<dbReference type="Proteomes" id="UP000034103">
    <property type="component" value="Chromosome"/>
</dbReference>
<evidence type="ECO:0000313" key="3">
    <source>
        <dbReference type="EMBL" id="AKE63747.1"/>
    </source>
</evidence>
<dbReference type="EMBL" id="CP011304">
    <property type="protein sequence ID" value="AKE63747.1"/>
    <property type="molecule type" value="Genomic_DNA"/>
</dbReference>
<dbReference type="EMBL" id="CP011304">
    <property type="protein sequence ID" value="AKE63742.1"/>
    <property type="molecule type" value="Genomic_DNA"/>
</dbReference>
<evidence type="ECO:0000259" key="1">
    <source>
        <dbReference type="Pfam" id="PF01850"/>
    </source>
</evidence>
<name>A0A0F6U367_MICAE</name>
<reference evidence="2 4" key="1">
    <citation type="journal article" date="2015" name="Genome Announc.">
        <title>Complete Genome Sequence of Microcystis aeruginosa NIES-2549, a Bloom-Forming Cyanobacterium from Lake Kasumigaura, Japan.</title>
        <authorList>
            <person name="Yamaguchi H."/>
            <person name="Suzuki S."/>
            <person name="Tanabe Y."/>
            <person name="Osana Y."/>
            <person name="Shimura Y."/>
            <person name="Ishida K."/>
            <person name="Kawachi M."/>
        </authorList>
    </citation>
    <scope>NUCLEOTIDE SEQUENCE [LARGE SCALE GENOMIC DNA]</scope>
    <source>
        <strain evidence="2 4">NIES-2549</strain>
    </source>
</reference>
<gene>
    <name evidence="2" type="ORF">MYAER_1386</name>
    <name evidence="3" type="ORF">MYAER_1391</name>
</gene>
<dbReference type="InterPro" id="IPR002716">
    <property type="entry name" value="PIN_dom"/>
</dbReference>
<dbReference type="AlphaFoldDB" id="A0A0F6U367"/>
<dbReference type="Gene3D" id="3.40.50.1010">
    <property type="entry name" value="5'-nuclease"/>
    <property type="match status" value="1"/>
</dbReference>
<sequence length="134" mass="15549">MNIILDACAVIAFVRNETGADLVRETITNQNNNKMIHVVNLCEVYYNFYRDIGESETEKLIQELSDINIKTRFDLSSKFWRQVSQYKALIKRISLADCFALTLANQEKGILLTSDRKEFEPIIPLNICQINFIR</sequence>
<evidence type="ECO:0000313" key="4">
    <source>
        <dbReference type="Proteomes" id="UP000034103"/>
    </source>
</evidence>
<dbReference type="RefSeq" id="WP_002778866.1">
    <property type="nucleotide sequence ID" value="NZ_CP011304.1"/>
</dbReference>
<accession>A0A0F6U367</accession>
<dbReference type="Pfam" id="PF01850">
    <property type="entry name" value="PIN"/>
    <property type="match status" value="1"/>
</dbReference>
<dbReference type="HOGENOM" id="CLU_135601_1_2_3"/>
<proteinExistence type="predicted"/>
<organism evidence="2 4">
    <name type="scientific">Microcystis aeruginosa NIES-2549</name>
    <dbReference type="NCBI Taxonomy" id="1641812"/>
    <lineage>
        <taxon>Bacteria</taxon>
        <taxon>Bacillati</taxon>
        <taxon>Cyanobacteriota</taxon>
        <taxon>Cyanophyceae</taxon>
        <taxon>Oscillatoriophycideae</taxon>
        <taxon>Chroococcales</taxon>
        <taxon>Microcystaceae</taxon>
        <taxon>Microcystis</taxon>
    </lineage>
</organism>
<dbReference type="PATRIC" id="fig|1641812.3.peg.1433"/>
<feature type="domain" description="PIN" evidence="1">
    <location>
        <begin position="3"/>
        <end position="117"/>
    </location>
</feature>
<dbReference type="CDD" id="cd18689">
    <property type="entry name" value="PIN_VapC-like"/>
    <property type="match status" value="1"/>
</dbReference>
<dbReference type="SUPFAM" id="SSF88723">
    <property type="entry name" value="PIN domain-like"/>
    <property type="match status" value="1"/>
</dbReference>